<feature type="region of interest" description="Disordered" evidence="1">
    <location>
        <begin position="1"/>
        <end position="27"/>
    </location>
</feature>
<proteinExistence type="predicted"/>
<keyword evidence="2" id="KW-0436">Ligase</keyword>
<dbReference type="GO" id="GO:0016874">
    <property type="term" value="F:ligase activity"/>
    <property type="evidence" value="ECO:0007669"/>
    <property type="project" value="UniProtKB-KW"/>
</dbReference>
<reference evidence="2" key="1">
    <citation type="submission" date="2021-07" db="EMBL/GenBank/DDBJ databases">
        <authorList>
            <person name="Catto M.A."/>
            <person name="Jacobson A."/>
            <person name="Kennedy G."/>
            <person name="Labadie P."/>
            <person name="Hunt B.G."/>
            <person name="Srinivasan R."/>
        </authorList>
    </citation>
    <scope>NUCLEOTIDE SEQUENCE</scope>
    <source>
        <strain evidence="2">PL_HMW_Pooled</strain>
        <tissue evidence="2">Head</tissue>
    </source>
</reference>
<feature type="region of interest" description="Disordered" evidence="1">
    <location>
        <begin position="196"/>
        <end position="231"/>
    </location>
</feature>
<accession>A0AAE1H8D0</accession>
<dbReference type="EMBL" id="JAHWGI010000492">
    <property type="protein sequence ID" value="KAK3916111.1"/>
    <property type="molecule type" value="Genomic_DNA"/>
</dbReference>
<feature type="region of interest" description="Disordered" evidence="1">
    <location>
        <begin position="67"/>
        <end position="162"/>
    </location>
</feature>
<feature type="compositionally biased region" description="Pro residues" evidence="1">
    <location>
        <begin position="71"/>
        <end position="85"/>
    </location>
</feature>
<gene>
    <name evidence="2" type="ORF">KUF71_025404</name>
</gene>
<protein>
    <submittedName>
        <fullName evidence="2">E3 SUMO-protein ligase RanBP2</fullName>
    </submittedName>
</protein>
<dbReference type="AlphaFoldDB" id="A0AAE1H8D0"/>
<feature type="compositionally biased region" description="Basic and acidic residues" evidence="1">
    <location>
        <begin position="215"/>
        <end position="231"/>
    </location>
</feature>
<name>A0AAE1H8D0_9NEOP</name>
<organism evidence="2 3">
    <name type="scientific">Frankliniella fusca</name>
    <dbReference type="NCBI Taxonomy" id="407009"/>
    <lineage>
        <taxon>Eukaryota</taxon>
        <taxon>Metazoa</taxon>
        <taxon>Ecdysozoa</taxon>
        <taxon>Arthropoda</taxon>
        <taxon>Hexapoda</taxon>
        <taxon>Insecta</taxon>
        <taxon>Pterygota</taxon>
        <taxon>Neoptera</taxon>
        <taxon>Paraneoptera</taxon>
        <taxon>Thysanoptera</taxon>
        <taxon>Terebrantia</taxon>
        <taxon>Thripoidea</taxon>
        <taxon>Thripidae</taxon>
        <taxon>Frankliniella</taxon>
    </lineage>
</organism>
<evidence type="ECO:0000313" key="2">
    <source>
        <dbReference type="EMBL" id="KAK3916111.1"/>
    </source>
</evidence>
<feature type="compositionally biased region" description="Basic residues" evidence="1">
    <location>
        <begin position="86"/>
        <end position="103"/>
    </location>
</feature>
<dbReference type="Proteomes" id="UP001219518">
    <property type="component" value="Unassembled WGS sequence"/>
</dbReference>
<comment type="caution">
    <text evidence="2">The sequence shown here is derived from an EMBL/GenBank/DDBJ whole genome shotgun (WGS) entry which is preliminary data.</text>
</comment>
<feature type="compositionally biased region" description="Low complexity" evidence="1">
    <location>
        <begin position="104"/>
        <end position="120"/>
    </location>
</feature>
<evidence type="ECO:0000313" key="3">
    <source>
        <dbReference type="Proteomes" id="UP001219518"/>
    </source>
</evidence>
<keyword evidence="3" id="KW-1185">Reference proteome</keyword>
<evidence type="ECO:0000256" key="1">
    <source>
        <dbReference type="SAM" id="MobiDB-lite"/>
    </source>
</evidence>
<sequence length="231" mass="25413">MRRADGTGSVASAGTRHALTTGPAGGFRFNREQFIRQHLVVPEKASSYGVHNPAFTSDGGVGVLAVRPALPSLPTPPPSPVPVPPPRKKRRARPPQQHQHQHQHQLQQHQHQHQLQQQQPHGPPPLPPSRSRAGTRSRGKDGQSEDDDESAINPNDSILSPAHTMELLKRMAKMEARRARSMDSLEVLDVGVAARGRSLPGRGSAPEHYYQQHPDGPRSLDLDLNKEVRYS</sequence>
<reference evidence="2" key="2">
    <citation type="journal article" date="2023" name="BMC Genomics">
        <title>Pest status, molecular evolution, and epigenetic factors derived from the genome assembly of Frankliniella fusca, a thysanopteran phytovirus vector.</title>
        <authorList>
            <person name="Catto M.A."/>
            <person name="Labadie P.E."/>
            <person name="Jacobson A.L."/>
            <person name="Kennedy G.G."/>
            <person name="Srinivasan R."/>
            <person name="Hunt B.G."/>
        </authorList>
    </citation>
    <scope>NUCLEOTIDE SEQUENCE</scope>
    <source>
        <strain evidence="2">PL_HMW_Pooled</strain>
    </source>
</reference>